<name>A0A4Y2JFJ9_ARAVE</name>
<dbReference type="Proteomes" id="UP000499080">
    <property type="component" value="Unassembled WGS sequence"/>
</dbReference>
<accession>A0A4Y2JFJ9</accession>
<dbReference type="InterPro" id="IPR008949">
    <property type="entry name" value="Isoprenoid_synthase_dom_sf"/>
</dbReference>
<reference evidence="1 2" key="1">
    <citation type="journal article" date="2019" name="Sci. Rep.">
        <title>Orb-weaving spider Araneus ventricosus genome elucidates the spidroin gene catalogue.</title>
        <authorList>
            <person name="Kono N."/>
            <person name="Nakamura H."/>
            <person name="Ohtoshi R."/>
            <person name="Moran D.A.P."/>
            <person name="Shinohara A."/>
            <person name="Yoshida Y."/>
            <person name="Fujiwara M."/>
            <person name="Mori M."/>
            <person name="Tomita M."/>
            <person name="Arakawa K."/>
        </authorList>
    </citation>
    <scope>NUCLEOTIDE SEQUENCE [LARGE SCALE GENOMIC DNA]</scope>
</reference>
<evidence type="ECO:0000313" key="2">
    <source>
        <dbReference type="Proteomes" id="UP000499080"/>
    </source>
</evidence>
<dbReference type="EMBL" id="BGPR01003431">
    <property type="protein sequence ID" value="GBM88052.1"/>
    <property type="molecule type" value="Genomic_DNA"/>
</dbReference>
<organism evidence="1 2">
    <name type="scientific">Araneus ventricosus</name>
    <name type="common">Orbweaver spider</name>
    <name type="synonym">Epeira ventricosa</name>
    <dbReference type="NCBI Taxonomy" id="182803"/>
    <lineage>
        <taxon>Eukaryota</taxon>
        <taxon>Metazoa</taxon>
        <taxon>Ecdysozoa</taxon>
        <taxon>Arthropoda</taxon>
        <taxon>Chelicerata</taxon>
        <taxon>Arachnida</taxon>
        <taxon>Araneae</taxon>
        <taxon>Araneomorphae</taxon>
        <taxon>Entelegynae</taxon>
        <taxon>Araneoidea</taxon>
        <taxon>Araneidae</taxon>
        <taxon>Araneus</taxon>
    </lineage>
</organism>
<keyword evidence="2" id="KW-1185">Reference proteome</keyword>
<dbReference type="AlphaFoldDB" id="A0A4Y2JFJ9"/>
<dbReference type="OrthoDB" id="10257492at2759"/>
<protein>
    <submittedName>
        <fullName evidence="1">Uncharacterized protein</fullName>
    </submittedName>
</protein>
<evidence type="ECO:0000313" key="1">
    <source>
        <dbReference type="EMBL" id="GBM88052.1"/>
    </source>
</evidence>
<dbReference type="Gene3D" id="1.10.600.10">
    <property type="entry name" value="Farnesyl Diphosphate Synthase"/>
    <property type="match status" value="1"/>
</dbReference>
<comment type="caution">
    <text evidence="1">The sequence shown here is derived from an EMBL/GenBank/DDBJ whole genome shotgun (WGS) entry which is preliminary data.</text>
</comment>
<gene>
    <name evidence="1" type="ORF">AVEN_215121_1</name>
</gene>
<sequence length="98" mass="11660">MLEKEEDRARHDSCYEEDERLRDVLKWCSKVFDYNARTGKKSRTAALLKAYCTYGYRMDDSTWNQWDSDRWRSAVLLAWCVELVRSCLVLVIINGNNE</sequence>
<proteinExistence type="predicted"/>